<evidence type="ECO:0000256" key="1">
    <source>
        <dbReference type="ARBA" id="ARBA00023015"/>
    </source>
</evidence>
<reference evidence="6" key="1">
    <citation type="journal article" date="2015" name="Int. J. Syst. Evol. Microbiol.">
        <title>Rhizobium oryzicola sp. nov., potential plant-growth-promoting endophytic bacteria isolated from rice roots.</title>
        <authorList>
            <person name="Zhang X.X."/>
            <person name="Gao J.S."/>
            <person name="Cao Y.H."/>
            <person name="Sheirdil R.A."/>
            <person name="Wang X.C."/>
            <person name="Zhang L."/>
        </authorList>
    </citation>
    <scope>NUCLEOTIDE SEQUENCE</scope>
    <source>
        <strain evidence="6">05753</strain>
    </source>
</reference>
<dbReference type="InterPro" id="IPR005471">
    <property type="entry name" value="Tscrpt_reg_IclR_N"/>
</dbReference>
<dbReference type="PANTHER" id="PTHR30136:SF35">
    <property type="entry name" value="HTH-TYPE TRANSCRIPTIONAL REGULATOR RV1719"/>
    <property type="match status" value="1"/>
</dbReference>
<dbReference type="PROSITE" id="PS51077">
    <property type="entry name" value="HTH_ICLR"/>
    <property type="match status" value="1"/>
</dbReference>
<accession>A0ABT8SXV0</accession>
<organism evidence="6 7">
    <name type="scientific">Rhizobium oryzicola</name>
    <dbReference type="NCBI Taxonomy" id="1232668"/>
    <lineage>
        <taxon>Bacteria</taxon>
        <taxon>Pseudomonadati</taxon>
        <taxon>Pseudomonadota</taxon>
        <taxon>Alphaproteobacteria</taxon>
        <taxon>Hyphomicrobiales</taxon>
        <taxon>Rhizobiaceae</taxon>
        <taxon>Rhizobium/Agrobacterium group</taxon>
        <taxon>Rhizobium</taxon>
    </lineage>
</organism>
<feature type="domain" description="IclR-ED" evidence="5">
    <location>
        <begin position="68"/>
        <end position="250"/>
    </location>
</feature>
<protein>
    <submittedName>
        <fullName evidence="6">IclR family transcriptional regulator C-terminal domain-containing protein</fullName>
    </submittedName>
</protein>
<name>A0ABT8SXV0_9HYPH</name>
<dbReference type="Gene3D" id="1.10.10.10">
    <property type="entry name" value="Winged helix-like DNA-binding domain superfamily/Winged helix DNA-binding domain"/>
    <property type="match status" value="1"/>
</dbReference>
<dbReference type="InterPro" id="IPR036388">
    <property type="entry name" value="WH-like_DNA-bd_sf"/>
</dbReference>
<dbReference type="RefSeq" id="WP_302076884.1">
    <property type="nucleotide sequence ID" value="NZ_JAUKWQ010000003.1"/>
</dbReference>
<evidence type="ECO:0000259" key="4">
    <source>
        <dbReference type="PROSITE" id="PS51077"/>
    </source>
</evidence>
<proteinExistence type="predicted"/>
<keyword evidence="1" id="KW-0805">Transcription regulation</keyword>
<evidence type="ECO:0000259" key="5">
    <source>
        <dbReference type="PROSITE" id="PS51078"/>
    </source>
</evidence>
<sequence length="255" mass="27735">MHMRARGTDRLLDVLDLLAAQQRPTTRNSIAAALGAPRSTVYSIIDTLLARGFLDQTEPEGLIVPGRLCGLLGQVYDRSAPLARQAKEVVTDLAKATGEVSELDVLQDWKQLILISRTGRGHGYRTAVEGSRFPLPATAAARFLLDGYSLDDLRRSIPAEDYVSPTGRTSTPEILHQEVAEARRQGHWVTKGLVDPYVACVTAPVRSCEGRCIAVICLVVPLQEIDRREAEYVAATTQAAAKLSSDCALLENPAF</sequence>
<comment type="caution">
    <text evidence="6">The sequence shown here is derived from an EMBL/GenBank/DDBJ whole genome shotgun (WGS) entry which is preliminary data.</text>
</comment>
<keyword evidence="3" id="KW-0804">Transcription</keyword>
<evidence type="ECO:0000313" key="7">
    <source>
        <dbReference type="Proteomes" id="UP001169006"/>
    </source>
</evidence>
<dbReference type="Pfam" id="PF01614">
    <property type="entry name" value="IclR_C"/>
    <property type="match status" value="1"/>
</dbReference>
<keyword evidence="7" id="KW-1185">Reference proteome</keyword>
<dbReference type="InterPro" id="IPR050707">
    <property type="entry name" value="HTH_MetabolicPath_Reg"/>
</dbReference>
<feature type="domain" description="HTH iclR-type" evidence="4">
    <location>
        <begin position="5"/>
        <end position="67"/>
    </location>
</feature>
<evidence type="ECO:0000256" key="3">
    <source>
        <dbReference type="ARBA" id="ARBA00023163"/>
    </source>
</evidence>
<gene>
    <name evidence="6" type="ORF">Q2T52_11540</name>
</gene>
<dbReference type="SUPFAM" id="SSF55781">
    <property type="entry name" value="GAF domain-like"/>
    <property type="match status" value="1"/>
</dbReference>
<dbReference type="Proteomes" id="UP001169006">
    <property type="component" value="Unassembled WGS sequence"/>
</dbReference>
<dbReference type="PANTHER" id="PTHR30136">
    <property type="entry name" value="HELIX-TURN-HELIX TRANSCRIPTIONAL REGULATOR, ICLR FAMILY"/>
    <property type="match status" value="1"/>
</dbReference>
<dbReference type="SUPFAM" id="SSF46785">
    <property type="entry name" value="Winged helix' DNA-binding domain"/>
    <property type="match status" value="1"/>
</dbReference>
<reference evidence="6" key="2">
    <citation type="submission" date="2023-07" db="EMBL/GenBank/DDBJ databases">
        <authorList>
            <person name="Sun H."/>
        </authorList>
    </citation>
    <scope>NUCLEOTIDE SEQUENCE</scope>
    <source>
        <strain evidence="6">05753</strain>
    </source>
</reference>
<evidence type="ECO:0000313" key="6">
    <source>
        <dbReference type="EMBL" id="MDO1582713.1"/>
    </source>
</evidence>
<dbReference type="EMBL" id="JAUKWQ010000003">
    <property type="protein sequence ID" value="MDO1582713.1"/>
    <property type="molecule type" value="Genomic_DNA"/>
</dbReference>
<evidence type="ECO:0000256" key="2">
    <source>
        <dbReference type="ARBA" id="ARBA00023125"/>
    </source>
</evidence>
<dbReference type="Gene3D" id="3.30.450.40">
    <property type="match status" value="1"/>
</dbReference>
<dbReference type="InterPro" id="IPR036390">
    <property type="entry name" value="WH_DNA-bd_sf"/>
</dbReference>
<dbReference type="SMART" id="SM00346">
    <property type="entry name" value="HTH_ICLR"/>
    <property type="match status" value="1"/>
</dbReference>
<keyword evidence="2" id="KW-0238">DNA-binding</keyword>
<dbReference type="InterPro" id="IPR014757">
    <property type="entry name" value="Tscrpt_reg_IclR_C"/>
</dbReference>
<dbReference type="PROSITE" id="PS51078">
    <property type="entry name" value="ICLR_ED"/>
    <property type="match status" value="1"/>
</dbReference>
<dbReference type="Pfam" id="PF09339">
    <property type="entry name" value="HTH_IclR"/>
    <property type="match status" value="1"/>
</dbReference>
<dbReference type="InterPro" id="IPR029016">
    <property type="entry name" value="GAF-like_dom_sf"/>
</dbReference>